<feature type="transmembrane region" description="Helical" evidence="1">
    <location>
        <begin position="146"/>
        <end position="164"/>
    </location>
</feature>
<keyword evidence="1" id="KW-0472">Membrane</keyword>
<protein>
    <submittedName>
        <fullName evidence="4">VanZ family protein</fullName>
    </submittedName>
</protein>
<feature type="domain" description="VanZ-like" evidence="2">
    <location>
        <begin position="44"/>
        <end position="161"/>
    </location>
</feature>
<dbReference type="EMBL" id="JABAFD010000001">
    <property type="protein sequence ID" value="NME08170.1"/>
    <property type="molecule type" value="Genomic_DNA"/>
</dbReference>
<sequence>MVTLMRFNIFLIFVCIFGYMGVKIVDCIKIDNKTQFDNNMKTCFFMSILFVIALTLFPVEIVNKNSVNYNLIPFKTILTFLSNKNIIDICANILGNIILFVPLGFFAYIIFKGNKAKALSLCLAITISVELLQLLLPARLCDVDDVITNFAGGYIGLILAFYFVKYINKNKLCQNK</sequence>
<keyword evidence="1" id="KW-0812">Transmembrane</keyword>
<dbReference type="PANTHER" id="PTHR36834:SF1">
    <property type="entry name" value="INTEGRAL MEMBRANE PROTEIN"/>
    <property type="match status" value="1"/>
</dbReference>
<organism evidence="4 5">
    <name type="scientific">Paraclostridium bifermentans</name>
    <name type="common">Clostridium bifermentans</name>
    <dbReference type="NCBI Taxonomy" id="1490"/>
    <lineage>
        <taxon>Bacteria</taxon>
        <taxon>Bacillati</taxon>
        <taxon>Bacillota</taxon>
        <taxon>Clostridia</taxon>
        <taxon>Peptostreptococcales</taxon>
        <taxon>Peptostreptococcaceae</taxon>
        <taxon>Paraclostridium</taxon>
    </lineage>
</organism>
<accession>A0A5P3XIJ4</accession>
<keyword evidence="1" id="KW-1133">Transmembrane helix</keyword>
<dbReference type="Proteomes" id="UP000573963">
    <property type="component" value="Unassembled WGS sequence"/>
</dbReference>
<feature type="transmembrane region" description="Helical" evidence="1">
    <location>
        <begin position="86"/>
        <end position="111"/>
    </location>
</feature>
<proteinExistence type="predicted"/>
<dbReference type="EMBL" id="CP032452">
    <property type="protein sequence ID" value="QEZ70125.1"/>
    <property type="molecule type" value="Genomic_DNA"/>
</dbReference>
<dbReference type="RefSeq" id="WP_150887073.1">
    <property type="nucleotide sequence ID" value="NZ_CP032452.1"/>
</dbReference>
<name>A0A5P3XIJ4_PARBF</name>
<gene>
    <name evidence="4" type="ORF">D4A35_14945</name>
    <name evidence="3" type="ORF">HF875_01495</name>
</gene>
<dbReference type="InterPro" id="IPR053150">
    <property type="entry name" value="Teicoplanin_resist-assoc"/>
</dbReference>
<reference evidence="4 5" key="1">
    <citation type="submission" date="2018-09" db="EMBL/GenBank/DDBJ databases">
        <title>A clostridial neurotoxin that targets Anopheles mosquitoes.</title>
        <authorList>
            <person name="Contreras E."/>
            <person name="Masuyer G."/>
            <person name="Qureshi N."/>
            <person name="Chawla S."/>
            <person name="Lim H.L."/>
            <person name="Chen J."/>
            <person name="Stenmark P."/>
            <person name="Gill S."/>
        </authorList>
    </citation>
    <scope>NUCLEOTIDE SEQUENCE [LARGE SCALE GENOMIC DNA]</scope>
    <source>
        <strain evidence="4 5">Cbm</strain>
    </source>
</reference>
<reference evidence="3 6" key="2">
    <citation type="submission" date="2020-04" db="EMBL/GenBank/DDBJ databases">
        <authorList>
            <person name="Hitch T.C.A."/>
            <person name="Wylensek D."/>
            <person name="Clavel T."/>
        </authorList>
    </citation>
    <scope>NUCLEOTIDE SEQUENCE [LARGE SCALE GENOMIC DNA]</scope>
    <source>
        <strain evidence="3 6">Med78_4-601-WT-2</strain>
    </source>
</reference>
<feature type="transmembrane region" description="Helical" evidence="1">
    <location>
        <begin position="43"/>
        <end position="61"/>
    </location>
</feature>
<dbReference type="PANTHER" id="PTHR36834">
    <property type="entry name" value="MEMBRANE PROTEIN-RELATED"/>
    <property type="match status" value="1"/>
</dbReference>
<feature type="transmembrane region" description="Helical" evidence="1">
    <location>
        <begin position="6"/>
        <end position="22"/>
    </location>
</feature>
<evidence type="ECO:0000313" key="5">
    <source>
        <dbReference type="Proteomes" id="UP000326961"/>
    </source>
</evidence>
<evidence type="ECO:0000313" key="3">
    <source>
        <dbReference type="EMBL" id="NME08170.1"/>
    </source>
</evidence>
<dbReference type="AlphaFoldDB" id="A0A5P3XIJ4"/>
<dbReference type="Proteomes" id="UP000326961">
    <property type="component" value="Chromosome"/>
</dbReference>
<dbReference type="Pfam" id="PF04892">
    <property type="entry name" value="VanZ"/>
    <property type="match status" value="1"/>
</dbReference>
<evidence type="ECO:0000313" key="6">
    <source>
        <dbReference type="Proteomes" id="UP000573963"/>
    </source>
</evidence>
<evidence type="ECO:0000313" key="4">
    <source>
        <dbReference type="EMBL" id="QEZ70125.1"/>
    </source>
</evidence>
<evidence type="ECO:0000256" key="1">
    <source>
        <dbReference type="SAM" id="Phobius"/>
    </source>
</evidence>
<dbReference type="InterPro" id="IPR006976">
    <property type="entry name" value="VanZ-like"/>
</dbReference>
<evidence type="ECO:0000259" key="2">
    <source>
        <dbReference type="Pfam" id="PF04892"/>
    </source>
</evidence>
<feature type="transmembrane region" description="Helical" evidence="1">
    <location>
        <begin position="118"/>
        <end position="140"/>
    </location>
</feature>